<proteinExistence type="predicted"/>
<keyword evidence="3" id="KW-1185">Reference proteome</keyword>
<reference evidence="2 3" key="1">
    <citation type="journal article" date="2024" name="Front. Plant Sci.">
        <title>Comprehensive phenomic and genomic studies of the species, Pectobacterium cacticida and proposal for reclassification as Alcorniella cacticida comb. nov.</title>
        <authorList>
            <person name="Jonca J."/>
            <person name="Pirhonen M."/>
            <person name="Waleron M.M."/>
            <person name="Gawor J."/>
            <person name="Mrozik A."/>
            <person name="Smoktunowicz M."/>
            <person name="Waleron K."/>
            <person name="Waleron M."/>
        </authorList>
    </citation>
    <scope>NUCLEOTIDE SEQUENCE [LARGE SCALE GENOMIC DNA]</scope>
    <source>
        <strain evidence="2 3">DPMP6</strain>
    </source>
</reference>
<dbReference type="PROSITE" id="PS50983">
    <property type="entry name" value="FE_B12_PBP"/>
    <property type="match status" value="1"/>
</dbReference>
<dbReference type="Proteomes" id="UP001379444">
    <property type="component" value="Chromosome"/>
</dbReference>
<name>A0ABZ2GH46_9GAMM</name>
<dbReference type="RefSeq" id="WP_264496025.1">
    <property type="nucleotide sequence ID" value="NZ_CP109947.1"/>
</dbReference>
<evidence type="ECO:0000259" key="1">
    <source>
        <dbReference type="PROSITE" id="PS50983"/>
    </source>
</evidence>
<organism evidence="2 3">
    <name type="scientific">Pectobacterium cacticida</name>
    <dbReference type="NCBI Taxonomy" id="69221"/>
    <lineage>
        <taxon>Bacteria</taxon>
        <taxon>Pseudomonadati</taxon>
        <taxon>Pseudomonadota</taxon>
        <taxon>Gammaproteobacteria</taxon>
        <taxon>Enterobacterales</taxon>
        <taxon>Pectobacteriaceae</taxon>
        <taxon>Pectobacterium</taxon>
    </lineage>
</organism>
<dbReference type="Gene3D" id="3.40.50.1980">
    <property type="entry name" value="Nitrogenase molybdenum iron protein domain"/>
    <property type="match status" value="1"/>
</dbReference>
<dbReference type="InterPro" id="IPR002491">
    <property type="entry name" value="ABC_transptr_periplasmic_BD"/>
</dbReference>
<evidence type="ECO:0000313" key="2">
    <source>
        <dbReference type="EMBL" id="WWO39995.1"/>
    </source>
</evidence>
<feature type="domain" description="Fe/B12 periplasmic-binding" evidence="1">
    <location>
        <begin position="1"/>
        <end position="44"/>
    </location>
</feature>
<gene>
    <name evidence="2" type="ORF">QNA12_08585</name>
</gene>
<sequence length="44" mass="4591">MAAANLDVVVVTTQSVENRVGALAAIPGLTQTAAWKNQRIIALD</sequence>
<evidence type="ECO:0000313" key="3">
    <source>
        <dbReference type="Proteomes" id="UP001379444"/>
    </source>
</evidence>
<protein>
    <recommendedName>
        <fullName evidence="1">Fe/B12 periplasmic-binding domain-containing protein</fullName>
    </recommendedName>
</protein>
<accession>A0ABZ2GH46</accession>
<dbReference type="EMBL" id="CP125967">
    <property type="protein sequence ID" value="WWO39995.1"/>
    <property type="molecule type" value="Genomic_DNA"/>
</dbReference>